<dbReference type="Pfam" id="PF00230">
    <property type="entry name" value="MIP"/>
    <property type="match status" value="1"/>
</dbReference>
<feature type="transmembrane region" description="Helical" evidence="7">
    <location>
        <begin position="226"/>
        <end position="244"/>
    </location>
</feature>
<proteinExistence type="evidence at transcript level"/>
<accession>G8YY04</accession>
<dbReference type="GO" id="GO:0015267">
    <property type="term" value="F:channel activity"/>
    <property type="evidence" value="ECO:0007669"/>
    <property type="project" value="InterPro"/>
</dbReference>
<evidence type="ECO:0000256" key="4">
    <source>
        <dbReference type="ARBA" id="ARBA00022989"/>
    </source>
</evidence>
<dbReference type="AlphaFoldDB" id="G8YY04"/>
<dbReference type="CDD" id="cd00333">
    <property type="entry name" value="MIP"/>
    <property type="match status" value="1"/>
</dbReference>
<evidence type="ECO:0000256" key="7">
    <source>
        <dbReference type="SAM" id="Phobius"/>
    </source>
</evidence>
<keyword evidence="3 6" id="KW-0812">Transmembrane</keyword>
<organism evidence="8">
    <name type="scientific">Blattella germanica</name>
    <name type="common">German cockroach</name>
    <name type="synonym">Blatta germanica</name>
    <dbReference type="NCBI Taxonomy" id="6973"/>
    <lineage>
        <taxon>Eukaryota</taxon>
        <taxon>Metazoa</taxon>
        <taxon>Ecdysozoa</taxon>
        <taxon>Arthropoda</taxon>
        <taxon>Hexapoda</taxon>
        <taxon>Insecta</taxon>
        <taxon>Pterygota</taxon>
        <taxon>Neoptera</taxon>
        <taxon>Polyneoptera</taxon>
        <taxon>Dictyoptera</taxon>
        <taxon>Blattodea</taxon>
        <taxon>Blaberoidea</taxon>
        <taxon>Blattellidae</taxon>
        <taxon>Blattella</taxon>
    </lineage>
</organism>
<sequence length="277" mass="29541">MAGFNVQERLGMEDLKRGIWKALLAEFLGNLLLNYYGCASCIAWTKDTPESVTPENEHVENPRANHVLVALTFGLVIMAIVQSIGHVSGAHVNPAVTCAMLITGNIAIIKGFLYIIAQCIGSLAGTAVLKAFTPNGTQGKLGATELGEDVLPIQGFGVEFMLGFVLVIVVFGVCDANRPEFKGFAPLVIGLTITLGHLAALSYTGSSMNPARTLGSAVVSGIWSDHWVYWLGPILGGCSAGLLYKYVLSAAPVETTTEYSPVQLKRLDKKKEEDGMP</sequence>
<keyword evidence="6" id="KW-0813">Transport</keyword>
<feature type="transmembrane region" description="Helical" evidence="7">
    <location>
        <begin position="185"/>
        <end position="206"/>
    </location>
</feature>
<dbReference type="NCBIfam" id="TIGR00861">
    <property type="entry name" value="MIP"/>
    <property type="match status" value="1"/>
</dbReference>
<dbReference type="EMBL" id="FR744897">
    <property type="protein sequence ID" value="CBY77924.1"/>
    <property type="molecule type" value="mRNA"/>
</dbReference>
<dbReference type="Gene3D" id="1.20.1080.10">
    <property type="entry name" value="Glycerol uptake facilitator protein"/>
    <property type="match status" value="1"/>
</dbReference>
<evidence type="ECO:0000256" key="1">
    <source>
        <dbReference type="ARBA" id="ARBA00004141"/>
    </source>
</evidence>
<dbReference type="PANTHER" id="PTHR19139">
    <property type="entry name" value="AQUAPORIN TRANSPORTER"/>
    <property type="match status" value="1"/>
</dbReference>
<dbReference type="InterPro" id="IPR000425">
    <property type="entry name" value="MIP"/>
</dbReference>
<dbReference type="SMR" id="G8YY04"/>
<gene>
    <name evidence="8" type="primary">aqp</name>
</gene>
<keyword evidence="5 7" id="KW-0472">Membrane</keyword>
<evidence type="ECO:0000256" key="6">
    <source>
        <dbReference type="RuleBase" id="RU000477"/>
    </source>
</evidence>
<dbReference type="InterPro" id="IPR023271">
    <property type="entry name" value="Aquaporin-like"/>
</dbReference>
<dbReference type="TCDB" id="1.A.8.8.10">
    <property type="family name" value="the major intrinsic protein (mip) family"/>
</dbReference>
<comment type="similarity">
    <text evidence="2 6">Belongs to the MIP/aquaporin (TC 1.A.8) family.</text>
</comment>
<feature type="transmembrane region" description="Helical" evidence="7">
    <location>
        <begin position="111"/>
        <end position="133"/>
    </location>
</feature>
<evidence type="ECO:0000256" key="2">
    <source>
        <dbReference type="ARBA" id="ARBA00006175"/>
    </source>
</evidence>
<feature type="transmembrane region" description="Helical" evidence="7">
    <location>
        <begin position="65"/>
        <end position="90"/>
    </location>
</feature>
<reference evidence="8" key="1">
    <citation type="journal article" date="2011" name="J. Exp. Biol.">
        <title>Identification and functional characterization of an ovarian aquaporin from the cockroach Blattella germanica L. (Dictyoptera, Blattellidae).</title>
        <authorList>
            <person name="Herraiz A."/>
            <person name="Chauvigne F."/>
            <person name="Cerda J."/>
            <person name="Belles X."/>
            <person name="Piulachs M.D."/>
        </authorList>
    </citation>
    <scope>NUCLEOTIDE SEQUENCE</scope>
    <source>
        <tissue evidence="8">Ovary</tissue>
    </source>
</reference>
<evidence type="ECO:0000256" key="5">
    <source>
        <dbReference type="ARBA" id="ARBA00023136"/>
    </source>
</evidence>
<name>G8YY04_BLAGE</name>
<comment type="subcellular location">
    <subcellularLocation>
        <location evidence="1">Membrane</location>
        <topology evidence="1">Multi-pass membrane protein</topology>
    </subcellularLocation>
</comment>
<evidence type="ECO:0000256" key="3">
    <source>
        <dbReference type="ARBA" id="ARBA00022692"/>
    </source>
</evidence>
<dbReference type="PRINTS" id="PR00783">
    <property type="entry name" value="MINTRINSICP"/>
</dbReference>
<protein>
    <submittedName>
        <fullName evidence="8">Aquaporin</fullName>
    </submittedName>
</protein>
<dbReference type="InterPro" id="IPR034294">
    <property type="entry name" value="Aquaporin_transptr"/>
</dbReference>
<keyword evidence="4 7" id="KW-1133">Transmembrane helix</keyword>
<evidence type="ECO:0000313" key="8">
    <source>
        <dbReference type="EMBL" id="CBY77924.1"/>
    </source>
</evidence>
<feature type="transmembrane region" description="Helical" evidence="7">
    <location>
        <begin position="153"/>
        <end position="173"/>
    </location>
</feature>
<dbReference type="PANTHER" id="PTHR19139:SF199">
    <property type="entry name" value="MIP17260P"/>
    <property type="match status" value="1"/>
</dbReference>
<dbReference type="FunFam" id="1.20.1080.10:FF:000023">
    <property type="entry name" value="Prip, isoform A"/>
    <property type="match status" value="1"/>
</dbReference>
<feature type="transmembrane region" description="Helical" evidence="7">
    <location>
        <begin position="22"/>
        <end position="45"/>
    </location>
</feature>
<dbReference type="SUPFAM" id="SSF81338">
    <property type="entry name" value="Aquaporin-like"/>
    <property type="match status" value="1"/>
</dbReference>
<dbReference type="GO" id="GO:0005886">
    <property type="term" value="C:plasma membrane"/>
    <property type="evidence" value="ECO:0007669"/>
    <property type="project" value="TreeGrafter"/>
</dbReference>